<feature type="transmembrane region" description="Helical" evidence="7">
    <location>
        <begin position="41"/>
        <end position="61"/>
    </location>
</feature>
<dbReference type="InterPro" id="IPR029787">
    <property type="entry name" value="Nucleotide_cyclase"/>
</dbReference>
<comment type="subcellular location">
    <subcellularLocation>
        <location evidence="1">Cell membrane</location>
        <topology evidence="1">Multi-pass membrane protein</topology>
    </subcellularLocation>
</comment>
<evidence type="ECO:0000256" key="7">
    <source>
        <dbReference type="SAM" id="Phobius"/>
    </source>
</evidence>
<dbReference type="SUPFAM" id="SSF55073">
    <property type="entry name" value="Nucleotide cyclase"/>
    <property type="match status" value="1"/>
</dbReference>
<dbReference type="Pfam" id="PF01590">
    <property type="entry name" value="GAF"/>
    <property type="match status" value="1"/>
</dbReference>
<dbReference type="InterPro" id="IPR033479">
    <property type="entry name" value="dCache_1"/>
</dbReference>
<name>A0A512NAR5_9HYPH</name>
<dbReference type="Gene3D" id="3.30.450.40">
    <property type="match status" value="1"/>
</dbReference>
<evidence type="ECO:0000313" key="9">
    <source>
        <dbReference type="EMBL" id="GEP56036.1"/>
    </source>
</evidence>
<organism evidence="9 10">
    <name type="scientific">Reyranella soli</name>
    <dbReference type="NCBI Taxonomy" id="1230389"/>
    <lineage>
        <taxon>Bacteria</taxon>
        <taxon>Pseudomonadati</taxon>
        <taxon>Pseudomonadota</taxon>
        <taxon>Alphaproteobacteria</taxon>
        <taxon>Hyphomicrobiales</taxon>
        <taxon>Reyranellaceae</taxon>
        <taxon>Reyranella</taxon>
    </lineage>
</organism>
<dbReference type="CDD" id="cd12913">
    <property type="entry name" value="PDC1_MCP_like"/>
    <property type="match status" value="1"/>
</dbReference>
<evidence type="ECO:0000256" key="5">
    <source>
        <dbReference type="ARBA" id="ARBA00023136"/>
    </source>
</evidence>
<evidence type="ECO:0000256" key="1">
    <source>
        <dbReference type="ARBA" id="ARBA00004651"/>
    </source>
</evidence>
<comment type="caution">
    <text evidence="9">The sequence shown here is derived from an EMBL/GenBank/DDBJ whole genome shotgun (WGS) entry which is preliminary data.</text>
</comment>
<protein>
    <recommendedName>
        <fullName evidence="8">Guanylate cyclase domain-containing protein</fullName>
    </recommendedName>
</protein>
<dbReference type="OrthoDB" id="7293398at2"/>
<dbReference type="SUPFAM" id="SSF103190">
    <property type="entry name" value="Sensory domain-like"/>
    <property type="match status" value="1"/>
</dbReference>
<dbReference type="SUPFAM" id="SSF55781">
    <property type="entry name" value="GAF domain-like"/>
    <property type="match status" value="1"/>
</dbReference>
<dbReference type="InterPro" id="IPR001054">
    <property type="entry name" value="A/G_cyclase"/>
</dbReference>
<dbReference type="Gene3D" id="3.30.450.20">
    <property type="entry name" value="PAS domain"/>
    <property type="match status" value="1"/>
</dbReference>
<dbReference type="Pfam" id="PF00211">
    <property type="entry name" value="Guanylate_cyc"/>
    <property type="match status" value="1"/>
</dbReference>
<evidence type="ECO:0000256" key="4">
    <source>
        <dbReference type="ARBA" id="ARBA00022989"/>
    </source>
</evidence>
<dbReference type="InterPro" id="IPR029016">
    <property type="entry name" value="GAF-like_dom_sf"/>
</dbReference>
<keyword evidence="5 7" id="KW-0472">Membrane</keyword>
<evidence type="ECO:0000259" key="8">
    <source>
        <dbReference type="PROSITE" id="PS50125"/>
    </source>
</evidence>
<dbReference type="PROSITE" id="PS50125">
    <property type="entry name" value="GUANYLATE_CYCLASE_2"/>
    <property type="match status" value="1"/>
</dbReference>
<evidence type="ECO:0000256" key="2">
    <source>
        <dbReference type="ARBA" id="ARBA00022475"/>
    </source>
</evidence>
<dbReference type="Gene3D" id="3.30.70.1230">
    <property type="entry name" value="Nucleotide cyclase"/>
    <property type="match status" value="1"/>
</dbReference>
<dbReference type="Pfam" id="PF02743">
    <property type="entry name" value="dCache_1"/>
    <property type="match status" value="1"/>
</dbReference>
<dbReference type="GO" id="GO:0005886">
    <property type="term" value="C:plasma membrane"/>
    <property type="evidence" value="ECO:0007669"/>
    <property type="project" value="UniProtKB-SubCell"/>
</dbReference>
<evidence type="ECO:0000256" key="3">
    <source>
        <dbReference type="ARBA" id="ARBA00022692"/>
    </source>
</evidence>
<keyword evidence="3 7" id="KW-0812">Transmembrane</keyword>
<keyword evidence="2" id="KW-1003">Cell membrane</keyword>
<gene>
    <name evidence="9" type="ORF">RSO01_32020</name>
</gene>
<accession>A0A512NAR5</accession>
<sequence>MARSPTPALQPTAAPASKTPSKAAARARTASRLRTTLRHSLPVLGVVVVVVLVAAIAYVVYNANRKGARTLSNDLITAIDRRVGAQMRSYLTPPQQFLVLADAAAAGRSVIEAAPEMERFARHAIANIPSVSAFSYADAEGNFLFVVRNDKGGFDTKTIDRREGRRVTWERRDGNNKTLTLEEDPGDTFDPRTRPWYQGAESTRKMFWTDTYLFYTLKKPGLTVALPHFDSDGKLQTVIAVDIEIATLCAYLEQLHIGSKGRALIVDAAGRIIAYPDDNWVPATDPEAKAPRLDEVGDPVLTRAYDLLRIEGYGRKILDFGQERIIVSSEPVRRLTSRDWIVLIIVPETDFVGFVSDSGVTALVMSVGVVLIVAALTGMLAWRNVQAERRAAAATTRQEALETRTQTFIDLAHDAVAADAEEAGLSRATESAAAACAAKRVAIWRLSRDGRTLTCEDCFDSTVHDHTVGLALHRDEMPNLFAALAKGEAIDTAEAGRDKRTSELFATYLQPLEISDVYITPIVMAGRLMGMMSVEEPQRGDRAAGLATFCDALSILLALRFTAAAAPTPGAQATVVAAAAAAAATAKDEAAPAEAQDSFAQRQTRLERTLLAHNAPMESLIESAIDRAAVGVIKLPNWTTVAQRPSDTGQRTAMDAIVHELQRSIEKSGVCYAALLDDQIVLVAFLRDRRSVEGHAMCMATAMLELRDRLIELEDRWGTSLDFRLAIDIGTVMASTVGTDPPSRSLWGGSVGIAKVLASAAGRRTIAASETAYDLLSNQFLFRPRGSYFLPETGNMRTFVMVGRI</sequence>
<evidence type="ECO:0000313" key="10">
    <source>
        <dbReference type="Proteomes" id="UP000321058"/>
    </source>
</evidence>
<dbReference type="InterPro" id="IPR029151">
    <property type="entry name" value="Sensor-like_sf"/>
</dbReference>
<dbReference type="RefSeq" id="WP_147150118.1">
    <property type="nucleotide sequence ID" value="NZ_BKAJ01000053.1"/>
</dbReference>
<feature type="domain" description="Guanylate cyclase" evidence="8">
    <location>
        <begin position="629"/>
        <end position="758"/>
    </location>
</feature>
<feature type="transmembrane region" description="Helical" evidence="7">
    <location>
        <begin position="362"/>
        <end position="382"/>
    </location>
</feature>
<keyword evidence="10" id="KW-1185">Reference proteome</keyword>
<proteinExistence type="predicted"/>
<keyword evidence="4 7" id="KW-1133">Transmembrane helix</keyword>
<dbReference type="GO" id="GO:0035556">
    <property type="term" value="P:intracellular signal transduction"/>
    <property type="evidence" value="ECO:0007669"/>
    <property type="project" value="InterPro"/>
</dbReference>
<reference evidence="9 10" key="1">
    <citation type="submission" date="2019-07" db="EMBL/GenBank/DDBJ databases">
        <title>Whole genome shotgun sequence of Reyranella soli NBRC 108950.</title>
        <authorList>
            <person name="Hosoyama A."/>
            <person name="Uohara A."/>
            <person name="Ohji S."/>
            <person name="Ichikawa N."/>
        </authorList>
    </citation>
    <scope>NUCLEOTIDE SEQUENCE [LARGE SCALE GENOMIC DNA]</scope>
    <source>
        <strain evidence="9 10">NBRC 108950</strain>
    </source>
</reference>
<feature type="region of interest" description="Disordered" evidence="6">
    <location>
        <begin position="1"/>
        <end position="23"/>
    </location>
</feature>
<dbReference type="GO" id="GO:0004016">
    <property type="term" value="F:adenylate cyclase activity"/>
    <property type="evidence" value="ECO:0007669"/>
    <property type="project" value="UniProtKB-ARBA"/>
</dbReference>
<dbReference type="Proteomes" id="UP000321058">
    <property type="component" value="Unassembled WGS sequence"/>
</dbReference>
<dbReference type="InterPro" id="IPR003018">
    <property type="entry name" value="GAF"/>
</dbReference>
<dbReference type="AlphaFoldDB" id="A0A512NAR5"/>
<evidence type="ECO:0000256" key="6">
    <source>
        <dbReference type="SAM" id="MobiDB-lite"/>
    </source>
</evidence>
<dbReference type="CDD" id="cd18774">
    <property type="entry name" value="PDC2_HK_sensor"/>
    <property type="match status" value="1"/>
</dbReference>
<dbReference type="EMBL" id="BKAJ01000053">
    <property type="protein sequence ID" value="GEP56036.1"/>
    <property type="molecule type" value="Genomic_DNA"/>
</dbReference>
<dbReference type="GO" id="GO:0009190">
    <property type="term" value="P:cyclic nucleotide biosynthetic process"/>
    <property type="evidence" value="ECO:0007669"/>
    <property type="project" value="InterPro"/>
</dbReference>